<dbReference type="FunFam" id="2.10.25.10:FF:000038">
    <property type="entry name" value="Fibrillin 2"/>
    <property type="match status" value="1"/>
</dbReference>
<dbReference type="SUPFAM" id="SSF57196">
    <property type="entry name" value="EGF/Laminin"/>
    <property type="match status" value="1"/>
</dbReference>
<dbReference type="Gene3D" id="2.10.25.10">
    <property type="entry name" value="Laminin"/>
    <property type="match status" value="1"/>
</dbReference>
<protein>
    <submittedName>
        <fullName evidence="7">EGF-like calcium-binding domain-containing protein</fullName>
    </submittedName>
</protein>
<keyword evidence="6" id="KW-1185">Reference proteome</keyword>
<dbReference type="WBParaSite" id="nRc.2.0.1.t41629-RA">
    <property type="protein sequence ID" value="nRc.2.0.1.t41629-RA"/>
    <property type="gene ID" value="nRc.2.0.1.g41629"/>
</dbReference>
<evidence type="ECO:0000256" key="2">
    <source>
        <dbReference type="ARBA" id="ARBA00022729"/>
    </source>
</evidence>
<evidence type="ECO:0000256" key="1">
    <source>
        <dbReference type="ARBA" id="ARBA00022536"/>
    </source>
</evidence>
<evidence type="ECO:0000256" key="4">
    <source>
        <dbReference type="ARBA" id="ARBA00023157"/>
    </source>
</evidence>
<keyword evidence="4" id="KW-1015">Disulfide bond</keyword>
<dbReference type="InterPro" id="IPR001881">
    <property type="entry name" value="EGF-like_Ca-bd_dom"/>
</dbReference>
<dbReference type="CDD" id="cd00054">
    <property type="entry name" value="EGF_CA"/>
    <property type="match status" value="1"/>
</dbReference>
<keyword evidence="2" id="KW-0732">Signal</keyword>
<sequence>MNECLNATVICPKNSDCYDTPGSYRCVCNRGFRNVAPPTAPRPFCQGDLFFFA</sequence>
<dbReference type="AlphaFoldDB" id="A0A915KRW0"/>
<evidence type="ECO:0000313" key="7">
    <source>
        <dbReference type="WBParaSite" id="nRc.2.0.1.t41629-RA"/>
    </source>
</evidence>
<keyword evidence="1" id="KW-0245">EGF-like domain</keyword>
<dbReference type="Pfam" id="PF07645">
    <property type="entry name" value="EGF_CA"/>
    <property type="match status" value="1"/>
</dbReference>
<evidence type="ECO:0000313" key="6">
    <source>
        <dbReference type="Proteomes" id="UP000887565"/>
    </source>
</evidence>
<accession>A0A915KRW0</accession>
<dbReference type="InterPro" id="IPR049883">
    <property type="entry name" value="NOTCH1_EGF-like"/>
</dbReference>
<dbReference type="SMART" id="SM00179">
    <property type="entry name" value="EGF_CA"/>
    <property type="match status" value="1"/>
</dbReference>
<proteinExistence type="predicted"/>
<dbReference type="Proteomes" id="UP000887565">
    <property type="component" value="Unplaced"/>
</dbReference>
<feature type="domain" description="EGF-like calcium-binding" evidence="5">
    <location>
        <begin position="1"/>
        <end position="46"/>
    </location>
</feature>
<organism evidence="6 7">
    <name type="scientific">Romanomermis culicivorax</name>
    <name type="common">Nematode worm</name>
    <dbReference type="NCBI Taxonomy" id="13658"/>
    <lineage>
        <taxon>Eukaryota</taxon>
        <taxon>Metazoa</taxon>
        <taxon>Ecdysozoa</taxon>
        <taxon>Nematoda</taxon>
        <taxon>Enoplea</taxon>
        <taxon>Dorylaimia</taxon>
        <taxon>Mermithida</taxon>
        <taxon>Mermithoidea</taxon>
        <taxon>Mermithidae</taxon>
        <taxon>Romanomermis</taxon>
    </lineage>
</organism>
<reference evidence="7" key="1">
    <citation type="submission" date="2022-11" db="UniProtKB">
        <authorList>
            <consortium name="WormBaseParasite"/>
        </authorList>
    </citation>
    <scope>IDENTIFICATION</scope>
</reference>
<keyword evidence="3" id="KW-0677">Repeat</keyword>
<evidence type="ECO:0000259" key="5">
    <source>
        <dbReference type="SMART" id="SM00179"/>
    </source>
</evidence>
<evidence type="ECO:0000256" key="3">
    <source>
        <dbReference type="ARBA" id="ARBA00022737"/>
    </source>
</evidence>
<dbReference type="GO" id="GO:0005509">
    <property type="term" value="F:calcium ion binding"/>
    <property type="evidence" value="ECO:0007669"/>
    <property type="project" value="InterPro"/>
</dbReference>
<name>A0A915KRW0_ROMCU</name>